<sequence length="68" mass="8451">MHFQSDWTTTDMMIEKGQRMEEGREWSLIVKGEEEGKRERMCQYFPSIPYLRKVWRNESFEEEEEEEK</sequence>
<proteinExistence type="predicted"/>
<dbReference type="EnsemblMetazoa" id="PPA37699.1">
    <property type="protein sequence ID" value="PPA37699.1"/>
    <property type="gene ID" value="WBGene00276068"/>
</dbReference>
<evidence type="ECO:0000313" key="2">
    <source>
        <dbReference type="Proteomes" id="UP000005239"/>
    </source>
</evidence>
<keyword evidence="2" id="KW-1185">Reference proteome</keyword>
<protein>
    <submittedName>
        <fullName evidence="1">Uncharacterized protein</fullName>
    </submittedName>
</protein>
<name>A0A2A6CRR8_PRIPA</name>
<reference evidence="2" key="1">
    <citation type="journal article" date="2008" name="Nat. Genet.">
        <title>The Pristionchus pacificus genome provides a unique perspective on nematode lifestyle and parasitism.</title>
        <authorList>
            <person name="Dieterich C."/>
            <person name="Clifton S.W."/>
            <person name="Schuster L.N."/>
            <person name="Chinwalla A."/>
            <person name="Delehaunty K."/>
            <person name="Dinkelacker I."/>
            <person name="Fulton L."/>
            <person name="Fulton R."/>
            <person name="Godfrey J."/>
            <person name="Minx P."/>
            <person name="Mitreva M."/>
            <person name="Roeseler W."/>
            <person name="Tian H."/>
            <person name="Witte H."/>
            <person name="Yang S.P."/>
            <person name="Wilson R.K."/>
            <person name="Sommer R.J."/>
        </authorList>
    </citation>
    <scope>NUCLEOTIDE SEQUENCE [LARGE SCALE GENOMIC DNA]</scope>
    <source>
        <strain evidence="2">PS312</strain>
    </source>
</reference>
<accession>A0A2A6CRR8</accession>
<accession>A0A8R1Z035</accession>
<reference evidence="1" key="2">
    <citation type="submission" date="2022-06" db="UniProtKB">
        <authorList>
            <consortium name="EnsemblMetazoa"/>
        </authorList>
    </citation>
    <scope>IDENTIFICATION</scope>
    <source>
        <strain evidence="1">PS312</strain>
    </source>
</reference>
<organism evidence="1 2">
    <name type="scientific">Pristionchus pacificus</name>
    <name type="common">Parasitic nematode worm</name>
    <dbReference type="NCBI Taxonomy" id="54126"/>
    <lineage>
        <taxon>Eukaryota</taxon>
        <taxon>Metazoa</taxon>
        <taxon>Ecdysozoa</taxon>
        <taxon>Nematoda</taxon>
        <taxon>Chromadorea</taxon>
        <taxon>Rhabditida</taxon>
        <taxon>Rhabditina</taxon>
        <taxon>Diplogasteromorpha</taxon>
        <taxon>Diplogasteroidea</taxon>
        <taxon>Neodiplogasteridae</taxon>
        <taxon>Pristionchus</taxon>
    </lineage>
</organism>
<gene>
    <name evidence="1" type="primary">WBGene00276068</name>
</gene>
<evidence type="ECO:0000313" key="1">
    <source>
        <dbReference type="EnsemblMetazoa" id="PPA37699.1"/>
    </source>
</evidence>
<dbReference type="AlphaFoldDB" id="A0A2A6CRR8"/>
<dbReference type="Proteomes" id="UP000005239">
    <property type="component" value="Unassembled WGS sequence"/>
</dbReference>